<comment type="caution">
    <text evidence="2">The sequence shown here is derived from an EMBL/GenBank/DDBJ whole genome shotgun (WGS) entry which is preliminary data.</text>
</comment>
<feature type="non-terminal residue" evidence="2">
    <location>
        <position position="355"/>
    </location>
</feature>
<dbReference type="Proteomes" id="UP000355283">
    <property type="component" value="Unassembled WGS sequence"/>
</dbReference>
<evidence type="ECO:0000256" key="1">
    <source>
        <dbReference type="SAM" id="MobiDB-lite"/>
    </source>
</evidence>
<dbReference type="EMBL" id="SDOX01000161">
    <property type="protein sequence ID" value="TFJ80558.1"/>
    <property type="molecule type" value="Genomic_DNA"/>
</dbReference>
<feature type="region of interest" description="Disordered" evidence="1">
    <location>
        <begin position="169"/>
        <end position="197"/>
    </location>
</feature>
<gene>
    <name evidence="2" type="ORF">NSK_008100</name>
</gene>
<organism evidence="2 3">
    <name type="scientific">Nannochloropsis salina CCMP1776</name>
    <dbReference type="NCBI Taxonomy" id="1027361"/>
    <lineage>
        <taxon>Eukaryota</taxon>
        <taxon>Sar</taxon>
        <taxon>Stramenopiles</taxon>
        <taxon>Ochrophyta</taxon>
        <taxon>Eustigmatophyceae</taxon>
        <taxon>Eustigmatales</taxon>
        <taxon>Monodopsidaceae</taxon>
        <taxon>Microchloropsis</taxon>
        <taxon>Microchloropsis salina</taxon>
    </lineage>
</organism>
<protein>
    <submittedName>
        <fullName evidence="2">Uncharacterized protein</fullName>
    </submittedName>
</protein>
<reference evidence="2 3" key="1">
    <citation type="submission" date="2019-01" db="EMBL/GenBank/DDBJ databases">
        <title>Nuclear Genome Assembly of the Microalgal Biofuel strain Nannochloropsis salina CCMP1776.</title>
        <authorList>
            <person name="Hovde B."/>
        </authorList>
    </citation>
    <scope>NUCLEOTIDE SEQUENCE [LARGE SCALE GENOMIC DNA]</scope>
    <source>
        <strain evidence="2 3">CCMP1776</strain>
    </source>
</reference>
<accession>A0A4D9CVA4</accession>
<dbReference type="OrthoDB" id="10522276at2759"/>
<name>A0A4D9CVA4_9STRA</name>
<keyword evidence="3" id="KW-1185">Reference proteome</keyword>
<evidence type="ECO:0000313" key="2">
    <source>
        <dbReference type="EMBL" id="TFJ80558.1"/>
    </source>
</evidence>
<dbReference type="AlphaFoldDB" id="A0A4D9CVA4"/>
<sequence length="355" mass="38489">MTNAGAGEPGRGPGLLLKLSGFGQHHTVDGIGSLEALQEAVRTLFKLPATQSFVVVTMGREEVTAESFQERKGGRAGGTQEIGREAGEVLNLLVLEAADAPLGGQVFWQGRLIPETTVDELPFFPTAKQTARDAFLRRLALPCLDEQAPPPLPSGKRAGRSQAVTALSQEGLPPHGPQTLLPSSSSDAHPRPADPSQEGVDLVISVTQGHQKENPDKTINLSGKSQQLSLEALYIKHAKHSFLFSLDLAGDEFSNNPYVGMTGDVITNRQPFRDTPDVRAFTLDENAFQRRHQQREASLYQDDILLGDTSMLWALSPDEQKCAGLCQHLLAQRSTPHFTAVILTLRGEHACKLRA</sequence>
<proteinExistence type="predicted"/>
<evidence type="ECO:0000313" key="3">
    <source>
        <dbReference type="Proteomes" id="UP000355283"/>
    </source>
</evidence>